<feature type="region of interest" description="Disordered" evidence="1">
    <location>
        <begin position="79"/>
        <end position="253"/>
    </location>
</feature>
<feature type="compositionally biased region" description="Acidic residues" evidence="1">
    <location>
        <begin position="216"/>
        <end position="226"/>
    </location>
</feature>
<organism evidence="2 3">
    <name type="scientific">Mycena metata</name>
    <dbReference type="NCBI Taxonomy" id="1033252"/>
    <lineage>
        <taxon>Eukaryota</taxon>
        <taxon>Fungi</taxon>
        <taxon>Dikarya</taxon>
        <taxon>Basidiomycota</taxon>
        <taxon>Agaricomycotina</taxon>
        <taxon>Agaricomycetes</taxon>
        <taxon>Agaricomycetidae</taxon>
        <taxon>Agaricales</taxon>
        <taxon>Marasmiineae</taxon>
        <taxon>Mycenaceae</taxon>
        <taxon>Mycena</taxon>
    </lineage>
</organism>
<name>A0AAD7JN50_9AGAR</name>
<accession>A0AAD7JN50</accession>
<feature type="compositionally biased region" description="Low complexity" evidence="1">
    <location>
        <begin position="121"/>
        <end position="142"/>
    </location>
</feature>
<gene>
    <name evidence="2" type="ORF">B0H16DRAFT_1519704</name>
</gene>
<comment type="caution">
    <text evidence="2">The sequence shown here is derived from an EMBL/GenBank/DDBJ whole genome shotgun (WGS) entry which is preliminary data.</text>
</comment>
<evidence type="ECO:0000313" key="2">
    <source>
        <dbReference type="EMBL" id="KAJ7768393.1"/>
    </source>
</evidence>
<dbReference type="AlphaFoldDB" id="A0AAD7JN50"/>
<reference evidence="2" key="1">
    <citation type="submission" date="2023-03" db="EMBL/GenBank/DDBJ databases">
        <title>Massive genome expansion in bonnet fungi (Mycena s.s.) driven by repeated elements and novel gene families across ecological guilds.</title>
        <authorList>
            <consortium name="Lawrence Berkeley National Laboratory"/>
            <person name="Harder C.B."/>
            <person name="Miyauchi S."/>
            <person name="Viragh M."/>
            <person name="Kuo A."/>
            <person name="Thoen E."/>
            <person name="Andreopoulos B."/>
            <person name="Lu D."/>
            <person name="Skrede I."/>
            <person name="Drula E."/>
            <person name="Henrissat B."/>
            <person name="Morin E."/>
            <person name="Kohler A."/>
            <person name="Barry K."/>
            <person name="LaButti K."/>
            <person name="Morin E."/>
            <person name="Salamov A."/>
            <person name="Lipzen A."/>
            <person name="Mereny Z."/>
            <person name="Hegedus B."/>
            <person name="Baldrian P."/>
            <person name="Stursova M."/>
            <person name="Weitz H."/>
            <person name="Taylor A."/>
            <person name="Grigoriev I.V."/>
            <person name="Nagy L.G."/>
            <person name="Martin F."/>
            <person name="Kauserud H."/>
        </authorList>
    </citation>
    <scope>NUCLEOTIDE SEQUENCE</scope>
    <source>
        <strain evidence="2">CBHHK182m</strain>
    </source>
</reference>
<evidence type="ECO:0000256" key="1">
    <source>
        <dbReference type="SAM" id="MobiDB-lite"/>
    </source>
</evidence>
<dbReference type="Proteomes" id="UP001215598">
    <property type="component" value="Unassembled WGS sequence"/>
</dbReference>
<evidence type="ECO:0000313" key="3">
    <source>
        <dbReference type="Proteomes" id="UP001215598"/>
    </source>
</evidence>
<proteinExistence type="predicted"/>
<sequence length="253" mass="27118">MARRKAAGFFDGATNFEINGGVFNEIGGNLNQYYTTHHAVQHNIVHGDYTRYNSPTIVNFGQPRPPPPFNRVNRNVLPPPAFPGFNPGNQSGPIRGFGRGSSPGVRMEPYSTAARGFEQESPTQRPQSRSNRSPGRGGSAPSPHDRHPVSPVSDRGPEVYPRAPRYPQPGSSSAPRRSYDPWAYTPSSQMPPPPSPAGAAYRTPEPAEDDKTSDGGSDDESDDESDSFSPTSSAVPSGAPASNSNDGRRSKSV</sequence>
<keyword evidence="3" id="KW-1185">Reference proteome</keyword>
<protein>
    <submittedName>
        <fullName evidence="2">Uncharacterized protein</fullName>
    </submittedName>
</protein>
<dbReference type="EMBL" id="JARKIB010000020">
    <property type="protein sequence ID" value="KAJ7768393.1"/>
    <property type="molecule type" value="Genomic_DNA"/>
</dbReference>